<dbReference type="PANTHER" id="PTHR38788">
    <property type="entry name" value="CLR5 DOMAIN-CONTAINING PROTEIN"/>
    <property type="match status" value="1"/>
</dbReference>
<dbReference type="AlphaFoldDB" id="A0A9P9WEC1"/>
<accession>A0A9P9WEC1</accession>
<dbReference type="EMBL" id="JAFIMR010000035">
    <property type="protein sequence ID" value="KAI1859161.1"/>
    <property type="molecule type" value="Genomic_DNA"/>
</dbReference>
<evidence type="ECO:0000259" key="2">
    <source>
        <dbReference type="Pfam" id="PF14420"/>
    </source>
</evidence>
<gene>
    <name evidence="3" type="ORF">JX265_010638</name>
</gene>
<sequence length="566" mass="62586">MAPRYLAPRPKGPIVCQPEPVSKYRASDWQAMRAEIERLYVHERRSLRFVMRYMGSVHGFNASIAMYKKYIAKWSLYKNCRKSEAVQGPESKNKRNDQNDRKLDPAVDGRPSPLIKLPALCKRDRNSLVFLTSVHAWSLSFFQSTRRSAGTHPVRQGQLSAVEPWSSKAKESGLAFKLVTDMLHRGHGSLAGRLARRAFMLVEQMLTLEGPILMWNLLEMMHSMITMRQGQLFRMLLAHLTSLAEARMTKAHPLPTMLRGLCELVADLAVVVIPSNFAPVSSRSLPENSRVLCDHHVPTLLEQAWTLNAKLFFDHLDPVLLHLYLDINLELRSIQAPRVILALADKCLAHDKLHHQATGDCSGAYSNVLGQDAGASAEALSKSLLTARMDVPPPNGYEALRTSSLAAIREIENSTLHKNRASLSSNSAAADSPLILAGLIGAKLLRGWPAVTEPFVTRLGNGAVMPAVPRFHASTLACVMSALMDLSDAGGGGSPRLPSDRVEQMRTILALREYAGSPTDLQVVREQWLLKDALIAAGETREAEEIGRNAYSRLEAYTQDIPATFA</sequence>
<evidence type="ECO:0000256" key="1">
    <source>
        <dbReference type="SAM" id="MobiDB-lite"/>
    </source>
</evidence>
<name>A0A9P9WEC1_9PEZI</name>
<dbReference type="InterPro" id="IPR025676">
    <property type="entry name" value="Clr5_dom"/>
</dbReference>
<proteinExistence type="predicted"/>
<protein>
    <recommendedName>
        <fullName evidence="2">Clr5 domain-containing protein</fullName>
    </recommendedName>
</protein>
<dbReference type="PANTHER" id="PTHR38788:SF3">
    <property type="entry name" value="CLR5 DOMAIN-CONTAINING PROTEIN"/>
    <property type="match status" value="1"/>
</dbReference>
<organism evidence="3 4">
    <name type="scientific">Neoarthrinium moseri</name>
    <dbReference type="NCBI Taxonomy" id="1658444"/>
    <lineage>
        <taxon>Eukaryota</taxon>
        <taxon>Fungi</taxon>
        <taxon>Dikarya</taxon>
        <taxon>Ascomycota</taxon>
        <taxon>Pezizomycotina</taxon>
        <taxon>Sordariomycetes</taxon>
        <taxon>Xylariomycetidae</taxon>
        <taxon>Amphisphaeriales</taxon>
        <taxon>Apiosporaceae</taxon>
        <taxon>Neoarthrinium</taxon>
    </lineage>
</organism>
<reference evidence="3" key="1">
    <citation type="submission" date="2021-03" db="EMBL/GenBank/DDBJ databases">
        <title>Revisited historic fungal species revealed as producer of novel bioactive compounds through whole genome sequencing and comparative genomics.</title>
        <authorList>
            <person name="Vignolle G.A."/>
            <person name="Hochenegger N."/>
            <person name="Mach R.L."/>
            <person name="Mach-Aigner A.R."/>
            <person name="Javad Rahimi M."/>
            <person name="Salim K.A."/>
            <person name="Chan C.M."/>
            <person name="Lim L.B.L."/>
            <person name="Cai F."/>
            <person name="Druzhinina I.S."/>
            <person name="U'Ren J.M."/>
            <person name="Derntl C."/>
        </authorList>
    </citation>
    <scope>NUCLEOTIDE SEQUENCE</scope>
    <source>
        <strain evidence="3">TUCIM 5799</strain>
    </source>
</reference>
<comment type="caution">
    <text evidence="3">The sequence shown here is derived from an EMBL/GenBank/DDBJ whole genome shotgun (WGS) entry which is preliminary data.</text>
</comment>
<keyword evidence="4" id="KW-1185">Reference proteome</keyword>
<feature type="domain" description="Clr5" evidence="2">
    <location>
        <begin position="26"/>
        <end position="78"/>
    </location>
</feature>
<feature type="region of interest" description="Disordered" evidence="1">
    <location>
        <begin position="85"/>
        <end position="110"/>
    </location>
</feature>
<dbReference type="Proteomes" id="UP000829685">
    <property type="component" value="Unassembled WGS sequence"/>
</dbReference>
<feature type="compositionally biased region" description="Basic and acidic residues" evidence="1">
    <location>
        <begin position="91"/>
        <end position="107"/>
    </location>
</feature>
<dbReference type="Pfam" id="PF14420">
    <property type="entry name" value="Clr5"/>
    <property type="match status" value="1"/>
</dbReference>
<evidence type="ECO:0000313" key="3">
    <source>
        <dbReference type="EMBL" id="KAI1859161.1"/>
    </source>
</evidence>
<evidence type="ECO:0000313" key="4">
    <source>
        <dbReference type="Proteomes" id="UP000829685"/>
    </source>
</evidence>